<dbReference type="SMART" id="SM00320">
    <property type="entry name" value="WD40"/>
    <property type="match status" value="7"/>
</dbReference>
<evidence type="ECO:0000256" key="1">
    <source>
        <dbReference type="ARBA" id="ARBA00022574"/>
    </source>
</evidence>
<feature type="repeat" description="WD" evidence="3">
    <location>
        <begin position="327"/>
        <end position="357"/>
    </location>
</feature>
<dbReference type="HOGENOM" id="CLU_000288_57_23_1"/>
<feature type="repeat" description="WD" evidence="3">
    <location>
        <begin position="173"/>
        <end position="214"/>
    </location>
</feature>
<dbReference type="InterPro" id="IPR001680">
    <property type="entry name" value="WD40_rpt"/>
</dbReference>
<dbReference type="InterPro" id="IPR036322">
    <property type="entry name" value="WD40_repeat_dom_sf"/>
</dbReference>
<protein>
    <recommendedName>
        <fullName evidence="6">WD40 repeat-like protein</fullName>
    </recommendedName>
</protein>
<dbReference type="PROSITE" id="PS00678">
    <property type="entry name" value="WD_REPEATS_1"/>
    <property type="match status" value="3"/>
</dbReference>
<evidence type="ECO:0008006" key="6">
    <source>
        <dbReference type="Google" id="ProtNLM"/>
    </source>
</evidence>
<proteinExistence type="predicted"/>
<dbReference type="InterPro" id="IPR020472">
    <property type="entry name" value="WD40_PAC1"/>
</dbReference>
<feature type="repeat" description="WD" evidence="3">
    <location>
        <begin position="85"/>
        <end position="126"/>
    </location>
</feature>
<dbReference type="PRINTS" id="PR00320">
    <property type="entry name" value="GPROTEINBRPT"/>
</dbReference>
<evidence type="ECO:0000256" key="2">
    <source>
        <dbReference type="ARBA" id="ARBA00022737"/>
    </source>
</evidence>
<feature type="non-terminal residue" evidence="4">
    <location>
        <position position="1"/>
    </location>
</feature>
<dbReference type="STRING" id="1095629.A0A0C9XEZ3"/>
<accession>A0A0C9XEZ3</accession>
<dbReference type="PANTHER" id="PTHR19848:SF8">
    <property type="entry name" value="F-BOX AND WD REPEAT DOMAIN CONTAINING 7"/>
    <property type="match status" value="1"/>
</dbReference>
<dbReference type="InterPro" id="IPR019775">
    <property type="entry name" value="WD40_repeat_CS"/>
</dbReference>
<evidence type="ECO:0000313" key="5">
    <source>
        <dbReference type="Proteomes" id="UP000054477"/>
    </source>
</evidence>
<feature type="repeat" description="WD" evidence="3">
    <location>
        <begin position="215"/>
        <end position="249"/>
    </location>
</feature>
<dbReference type="PROSITE" id="PS50294">
    <property type="entry name" value="WD_REPEATS_REGION"/>
    <property type="match status" value="5"/>
</dbReference>
<feature type="repeat" description="WD" evidence="3">
    <location>
        <begin position="127"/>
        <end position="160"/>
    </location>
</feature>
<keyword evidence="5" id="KW-1185">Reference proteome</keyword>
<dbReference type="Proteomes" id="UP000054477">
    <property type="component" value="Unassembled WGS sequence"/>
</dbReference>
<sequence length="367" mass="40332">EDFTLQPVASEYRKEGWDWVVLYNPNVKKTLDINLVHTFVHASVVSCVHFSADGRYLATGCDRTAQIFNTMTGEKVCVLVHDSVVEQEDLYIRCVRFSPDGKLLATGAEDARIRIWDIAKGRIQQVLDGHQREVYSLDFSRDGRLIISGSCDKTIRIWDLYDKFHKVLSISDYDSQRSDVWSVTVSPDATLVAAGSLDTVVHIWDVASGALLERLQGHKGGIYSVVFTSDGKGLVSGSLDKSVKYWDVSVLAAGSAKSKLKDATPTLSEPSSSSDRSVIPCTMDFVGHKDYVLSVSVIPDSRWVASGSKDCCLHFWDPRNASLQFVLEGHKNSVISVDLSPMGGLVATGSGDYLARICAYPLLTLTV</sequence>
<keyword evidence="2" id="KW-0677">Repeat</keyword>
<dbReference type="PROSITE" id="PS50082">
    <property type="entry name" value="WD_REPEATS_2"/>
    <property type="match status" value="6"/>
</dbReference>
<dbReference type="Pfam" id="PF00400">
    <property type="entry name" value="WD40"/>
    <property type="match status" value="7"/>
</dbReference>
<organism evidence="4 5">
    <name type="scientific">Laccaria amethystina LaAM-08-1</name>
    <dbReference type="NCBI Taxonomy" id="1095629"/>
    <lineage>
        <taxon>Eukaryota</taxon>
        <taxon>Fungi</taxon>
        <taxon>Dikarya</taxon>
        <taxon>Basidiomycota</taxon>
        <taxon>Agaricomycotina</taxon>
        <taxon>Agaricomycetes</taxon>
        <taxon>Agaricomycetidae</taxon>
        <taxon>Agaricales</taxon>
        <taxon>Agaricineae</taxon>
        <taxon>Hydnangiaceae</taxon>
        <taxon>Laccaria</taxon>
    </lineage>
</organism>
<dbReference type="InterPro" id="IPR015943">
    <property type="entry name" value="WD40/YVTN_repeat-like_dom_sf"/>
</dbReference>
<feature type="repeat" description="WD" evidence="3">
    <location>
        <begin position="285"/>
        <end position="326"/>
    </location>
</feature>
<reference evidence="4 5" key="1">
    <citation type="submission" date="2014-04" db="EMBL/GenBank/DDBJ databases">
        <authorList>
            <consortium name="DOE Joint Genome Institute"/>
            <person name="Kuo A."/>
            <person name="Kohler A."/>
            <person name="Nagy L.G."/>
            <person name="Floudas D."/>
            <person name="Copeland A."/>
            <person name="Barry K.W."/>
            <person name="Cichocki N."/>
            <person name="Veneault-Fourrey C."/>
            <person name="LaButti K."/>
            <person name="Lindquist E.A."/>
            <person name="Lipzen A."/>
            <person name="Lundell T."/>
            <person name="Morin E."/>
            <person name="Murat C."/>
            <person name="Sun H."/>
            <person name="Tunlid A."/>
            <person name="Henrissat B."/>
            <person name="Grigoriev I.V."/>
            <person name="Hibbett D.S."/>
            <person name="Martin F."/>
            <person name="Nordberg H.P."/>
            <person name="Cantor M.N."/>
            <person name="Hua S.X."/>
        </authorList>
    </citation>
    <scope>NUCLEOTIDE SEQUENCE [LARGE SCALE GENOMIC DNA]</scope>
    <source>
        <strain evidence="4 5">LaAM-08-1</strain>
    </source>
</reference>
<dbReference type="SUPFAM" id="SSF50978">
    <property type="entry name" value="WD40 repeat-like"/>
    <property type="match status" value="1"/>
</dbReference>
<reference evidence="5" key="2">
    <citation type="submission" date="2015-01" db="EMBL/GenBank/DDBJ databases">
        <title>Evolutionary Origins and Diversification of the Mycorrhizal Mutualists.</title>
        <authorList>
            <consortium name="DOE Joint Genome Institute"/>
            <consortium name="Mycorrhizal Genomics Consortium"/>
            <person name="Kohler A."/>
            <person name="Kuo A."/>
            <person name="Nagy L.G."/>
            <person name="Floudas D."/>
            <person name="Copeland A."/>
            <person name="Barry K.W."/>
            <person name="Cichocki N."/>
            <person name="Veneault-Fourrey C."/>
            <person name="LaButti K."/>
            <person name="Lindquist E.A."/>
            <person name="Lipzen A."/>
            <person name="Lundell T."/>
            <person name="Morin E."/>
            <person name="Murat C."/>
            <person name="Riley R."/>
            <person name="Ohm R."/>
            <person name="Sun H."/>
            <person name="Tunlid A."/>
            <person name="Henrissat B."/>
            <person name="Grigoriev I.V."/>
            <person name="Hibbett D.S."/>
            <person name="Martin F."/>
        </authorList>
    </citation>
    <scope>NUCLEOTIDE SEQUENCE [LARGE SCALE GENOMIC DNA]</scope>
    <source>
        <strain evidence="5">LaAM-08-1</strain>
    </source>
</reference>
<evidence type="ECO:0000256" key="3">
    <source>
        <dbReference type="PROSITE-ProRule" id="PRU00221"/>
    </source>
</evidence>
<dbReference type="EMBL" id="KN838727">
    <property type="protein sequence ID" value="KIJ96256.1"/>
    <property type="molecule type" value="Genomic_DNA"/>
</dbReference>
<keyword evidence="1 3" id="KW-0853">WD repeat</keyword>
<evidence type="ECO:0000313" key="4">
    <source>
        <dbReference type="EMBL" id="KIJ96256.1"/>
    </source>
</evidence>
<dbReference type="PANTHER" id="PTHR19848">
    <property type="entry name" value="WD40 REPEAT PROTEIN"/>
    <property type="match status" value="1"/>
</dbReference>
<dbReference type="Gene3D" id="2.130.10.10">
    <property type="entry name" value="YVTN repeat-like/Quinoprotein amine dehydrogenase"/>
    <property type="match status" value="1"/>
</dbReference>
<gene>
    <name evidence="4" type="ORF">K443DRAFT_107509</name>
</gene>
<dbReference type="OrthoDB" id="17410at2759"/>
<name>A0A0C9XEZ3_9AGAR</name>
<dbReference type="AlphaFoldDB" id="A0A0C9XEZ3"/>
<dbReference type="CDD" id="cd00200">
    <property type="entry name" value="WD40"/>
    <property type="match status" value="1"/>
</dbReference>